<dbReference type="Proteomes" id="UP000050564">
    <property type="component" value="Unassembled WGS sequence"/>
</dbReference>
<reference evidence="2 4" key="2">
    <citation type="submission" date="2018-08" db="EMBL/GenBank/DDBJ databases">
        <title>Recombination of ecologically and evolutionarily significant loci maintains genetic cohesion in the Pseudomonas syringae species complex.</title>
        <authorList>
            <person name="Dillon M."/>
            <person name="Thakur S."/>
            <person name="Almeida R.N.D."/>
            <person name="Weir B.S."/>
            <person name="Guttman D.S."/>
        </authorList>
    </citation>
    <scope>NUCLEOTIDE SEQUENCE [LARGE SCALE GENOMIC DNA]</scope>
    <source>
        <strain evidence="2 4">ICMP 2821</strain>
    </source>
</reference>
<dbReference type="AlphaFoldDB" id="A0A0P9LZ25"/>
<dbReference type="SUPFAM" id="SSF117396">
    <property type="entry name" value="TM1631-like"/>
    <property type="match status" value="1"/>
</dbReference>
<gene>
    <name evidence="1" type="ORF">ALO81_04790</name>
    <name evidence="2" type="ORF">ALQ64_05410</name>
</gene>
<dbReference type="InterPro" id="IPR002763">
    <property type="entry name" value="DUF72"/>
</dbReference>
<evidence type="ECO:0000313" key="2">
    <source>
        <dbReference type="EMBL" id="RMN31370.1"/>
    </source>
</evidence>
<protein>
    <recommendedName>
        <fullName evidence="5">DUF72 domain-containing protein</fullName>
    </recommendedName>
</protein>
<evidence type="ECO:0000313" key="3">
    <source>
        <dbReference type="Proteomes" id="UP000050564"/>
    </source>
</evidence>
<dbReference type="EMBL" id="RBOW01000445">
    <property type="protein sequence ID" value="RMN31370.1"/>
    <property type="molecule type" value="Genomic_DNA"/>
</dbReference>
<comment type="caution">
    <text evidence="1">The sequence shown here is derived from an EMBL/GenBank/DDBJ whole genome shotgun (WGS) entry which is preliminary data.</text>
</comment>
<evidence type="ECO:0008006" key="5">
    <source>
        <dbReference type="Google" id="ProtNLM"/>
    </source>
</evidence>
<dbReference type="Gene3D" id="3.20.20.410">
    <property type="entry name" value="Protein of unknown function UPF0759"/>
    <property type="match status" value="1"/>
</dbReference>
<dbReference type="PANTHER" id="PTHR30348">
    <property type="entry name" value="UNCHARACTERIZED PROTEIN YECE"/>
    <property type="match status" value="1"/>
</dbReference>
<sequence length="296" mass="33873">MGARSSRLIVSDLPYYLGCPSWSENAWREFLYPENARPSDFLSLYTQVFNVVEGNTTFYARPAATTVQRWAEIMPDDFRFTAKFHKDISHSGDLREQIGAAEDFIRLLAPLGQRISPFWLQLPASFTPQRLAELVGFVDELKVPLAVEVRNMAFFMKGDEERMLNRLLLERGIERICLDSRALFSCISSDPAVLHAQSKKPKVPPRPAALTLFPQVRFIGRPELEANDPFLVQWVEKVALWIEEGRTPYVFLHTPDNLRAPELARRFHEQLMVRLPGLPSLPELDRGPQVEQLGLL</sequence>
<dbReference type="PATRIC" id="fig|86840.3.peg.3226"/>
<dbReference type="InterPro" id="IPR036520">
    <property type="entry name" value="UPF0759_sf"/>
</dbReference>
<reference evidence="1 3" key="1">
    <citation type="submission" date="2015-09" db="EMBL/GenBank/DDBJ databases">
        <title>Genome announcement of multiple Pseudomonas syringae strains.</title>
        <authorList>
            <person name="Thakur S."/>
            <person name="Wang P.W."/>
            <person name="Gong Y."/>
            <person name="Weir B.S."/>
            <person name="Guttman D.S."/>
        </authorList>
    </citation>
    <scope>NUCLEOTIDE SEQUENCE [LARGE SCALE GENOMIC DNA]</scope>
    <source>
        <strain evidence="1 3">ICMP2823</strain>
    </source>
</reference>
<dbReference type="PANTHER" id="PTHR30348:SF9">
    <property type="entry name" value="UPF0759 PROTEIN YECE"/>
    <property type="match status" value="1"/>
</dbReference>
<proteinExistence type="predicted"/>
<dbReference type="EMBL" id="LJPX01000056">
    <property type="protein sequence ID" value="KPW80792.1"/>
    <property type="molecule type" value="Genomic_DNA"/>
</dbReference>
<dbReference type="Proteomes" id="UP000281372">
    <property type="component" value="Unassembled WGS sequence"/>
</dbReference>
<dbReference type="Pfam" id="PF01904">
    <property type="entry name" value="DUF72"/>
    <property type="match status" value="1"/>
</dbReference>
<organism evidence="1 3">
    <name type="scientific">Pseudomonas cannabina</name>
    <dbReference type="NCBI Taxonomy" id="86840"/>
    <lineage>
        <taxon>Bacteria</taxon>
        <taxon>Pseudomonadati</taxon>
        <taxon>Pseudomonadota</taxon>
        <taxon>Gammaproteobacteria</taxon>
        <taxon>Pseudomonadales</taxon>
        <taxon>Pseudomonadaceae</taxon>
        <taxon>Pseudomonas</taxon>
    </lineage>
</organism>
<evidence type="ECO:0000313" key="4">
    <source>
        <dbReference type="Proteomes" id="UP000281372"/>
    </source>
</evidence>
<evidence type="ECO:0000313" key="1">
    <source>
        <dbReference type="EMBL" id="KPW80792.1"/>
    </source>
</evidence>
<accession>A0A0P9LZ25</accession>
<name>A0A0P9LZ25_PSECA</name>